<proteinExistence type="predicted"/>
<dbReference type="AlphaFoldDB" id="A0A6A5QR34"/>
<accession>A0A6A5QR34</accession>
<dbReference type="EMBL" id="ML979134">
    <property type="protein sequence ID" value="KAF1917328.1"/>
    <property type="molecule type" value="Genomic_DNA"/>
</dbReference>
<evidence type="ECO:0000313" key="1">
    <source>
        <dbReference type="EMBL" id="KAF1917328.1"/>
    </source>
</evidence>
<evidence type="ECO:0000313" key="2">
    <source>
        <dbReference type="Proteomes" id="UP000800096"/>
    </source>
</evidence>
<organism evidence="1 2">
    <name type="scientific">Ampelomyces quisqualis</name>
    <name type="common">Powdery mildew agent</name>
    <dbReference type="NCBI Taxonomy" id="50730"/>
    <lineage>
        <taxon>Eukaryota</taxon>
        <taxon>Fungi</taxon>
        <taxon>Dikarya</taxon>
        <taxon>Ascomycota</taxon>
        <taxon>Pezizomycotina</taxon>
        <taxon>Dothideomycetes</taxon>
        <taxon>Pleosporomycetidae</taxon>
        <taxon>Pleosporales</taxon>
        <taxon>Pleosporineae</taxon>
        <taxon>Phaeosphaeriaceae</taxon>
        <taxon>Ampelomyces</taxon>
    </lineage>
</organism>
<protein>
    <recommendedName>
        <fullName evidence="3">Heterokaryon incompatibility domain-containing protein</fullName>
    </recommendedName>
</protein>
<keyword evidence="2" id="KW-1185">Reference proteome</keyword>
<evidence type="ECO:0008006" key="3">
    <source>
        <dbReference type="Google" id="ProtNLM"/>
    </source>
</evidence>
<name>A0A6A5QR34_AMPQU</name>
<reference evidence="1" key="1">
    <citation type="journal article" date="2020" name="Stud. Mycol.">
        <title>101 Dothideomycetes genomes: a test case for predicting lifestyles and emergence of pathogens.</title>
        <authorList>
            <person name="Haridas S."/>
            <person name="Albert R."/>
            <person name="Binder M."/>
            <person name="Bloem J."/>
            <person name="Labutti K."/>
            <person name="Salamov A."/>
            <person name="Andreopoulos B."/>
            <person name="Baker S."/>
            <person name="Barry K."/>
            <person name="Bills G."/>
            <person name="Bluhm B."/>
            <person name="Cannon C."/>
            <person name="Castanera R."/>
            <person name="Culley D."/>
            <person name="Daum C."/>
            <person name="Ezra D."/>
            <person name="Gonzalez J."/>
            <person name="Henrissat B."/>
            <person name="Kuo A."/>
            <person name="Liang C."/>
            <person name="Lipzen A."/>
            <person name="Lutzoni F."/>
            <person name="Magnuson J."/>
            <person name="Mondo S."/>
            <person name="Nolan M."/>
            <person name="Ohm R."/>
            <person name="Pangilinan J."/>
            <person name="Park H.-J."/>
            <person name="Ramirez L."/>
            <person name="Alfaro M."/>
            <person name="Sun H."/>
            <person name="Tritt A."/>
            <person name="Yoshinaga Y."/>
            <person name="Zwiers L.-H."/>
            <person name="Turgeon B."/>
            <person name="Goodwin S."/>
            <person name="Spatafora J."/>
            <person name="Crous P."/>
            <person name="Grigoriev I."/>
        </authorList>
    </citation>
    <scope>NUCLEOTIDE SEQUENCE</scope>
    <source>
        <strain evidence="1">HMLAC05119</strain>
    </source>
</reference>
<sequence length="231" mass="25926">MCSSFLRTHVLSAHMDCGALSEVQINTNRNEDQTPAKFQMKVLFPSPKPPGHVLIIYASPEWFIRSKAKFDVSRLKDDTCSEYPTLIEISTLVALLLSDKASSDPIYHACTTSFHGPFENPLQCDSLIQPRSNCTLKDKNIQKPRLRNFVPSVSGGRRTAFRKIGDVLTSEPRNTGSWRMELSQLDKIHGGCPTACQLGLKWVWIDSCYIHINKESVTEQSESTNCEFMAG</sequence>
<gene>
    <name evidence="1" type="ORF">BDU57DRAFT_161684</name>
</gene>
<dbReference type="Proteomes" id="UP000800096">
    <property type="component" value="Unassembled WGS sequence"/>
</dbReference>